<dbReference type="Gene3D" id="2.70.70.10">
    <property type="entry name" value="Glucose Permease (Domain IIA)"/>
    <property type="match status" value="1"/>
</dbReference>
<keyword evidence="5" id="KW-1185">Reference proteome</keyword>
<dbReference type="Pfam" id="PF01551">
    <property type="entry name" value="Peptidase_M23"/>
    <property type="match status" value="1"/>
</dbReference>
<evidence type="ECO:0000256" key="2">
    <source>
        <dbReference type="SAM" id="SignalP"/>
    </source>
</evidence>
<reference evidence="4 5" key="1">
    <citation type="journal article" date="2010" name="Microb. Ecol.">
        <title>Comparative genome analysis of Prevotella ruminicola and Prevotella bryantii: insights into their environmental niche.</title>
        <authorList>
            <consortium name="North American Consortium for Rumen Bacteria"/>
            <person name="Purushe J."/>
            <person name="Fouts D.E."/>
            <person name="Morrison M."/>
            <person name="White B.A."/>
            <person name="Mackie R.I."/>
            <person name="Coutinho P.M."/>
            <person name="Henrissat B."/>
            <person name="Nelson K.E."/>
        </authorList>
    </citation>
    <scope>NUCLEOTIDE SEQUENCE [LARGE SCALE GENOMIC DNA]</scope>
    <source>
        <strain evidence="4 5">B14</strain>
    </source>
</reference>
<evidence type="ECO:0000256" key="1">
    <source>
        <dbReference type="ARBA" id="ARBA00022729"/>
    </source>
</evidence>
<dbReference type="CDD" id="cd12797">
    <property type="entry name" value="M23_peptidase"/>
    <property type="match status" value="1"/>
</dbReference>
<proteinExistence type="predicted"/>
<dbReference type="OrthoDB" id="9810477at2"/>
<evidence type="ECO:0000313" key="4">
    <source>
        <dbReference type="EMBL" id="EFI72592.1"/>
    </source>
</evidence>
<dbReference type="SUPFAM" id="SSF51261">
    <property type="entry name" value="Duplicated hybrid motif"/>
    <property type="match status" value="1"/>
</dbReference>
<dbReference type="InterPro" id="IPR011055">
    <property type="entry name" value="Dup_hybrid_motif"/>
</dbReference>
<dbReference type="PANTHER" id="PTHR21666">
    <property type="entry name" value="PEPTIDASE-RELATED"/>
    <property type="match status" value="1"/>
</dbReference>
<sequence length="201" mass="22141">MKTSIILMFGLLSLSPLCCQAQFYTLGPVSQNRSLHIVNPPEQLSLAPKDSLDMSDSVGESCQISLIPLVSFPLKQIKVVSKFGMRYHPVFHNKMMHNGVDLAANYEVVYSMFPGRVVQVGNDKRSGNFVIVKTDCYTVSYCHLSKVFVRQGDFVEAGTPICRSGNTGTSTGPHLHLTTKKDGKAINPAILLEYIVQVMAM</sequence>
<dbReference type="AlphaFoldDB" id="D8DVE3"/>
<organism evidence="4 5">
    <name type="scientific">Segatella baroniae B14</name>
    <dbReference type="NCBI Taxonomy" id="752555"/>
    <lineage>
        <taxon>Bacteria</taxon>
        <taxon>Pseudomonadati</taxon>
        <taxon>Bacteroidota</taxon>
        <taxon>Bacteroidia</taxon>
        <taxon>Bacteroidales</taxon>
        <taxon>Prevotellaceae</taxon>
        <taxon>Segatella</taxon>
    </lineage>
</organism>
<dbReference type="EMBL" id="ADWO01000040">
    <property type="protein sequence ID" value="EFI72592.1"/>
    <property type="molecule type" value="Genomic_DNA"/>
</dbReference>
<gene>
    <name evidence="4" type="ORF">PBR_1177</name>
</gene>
<name>D8DVE3_9BACT</name>
<dbReference type="GO" id="GO:0004222">
    <property type="term" value="F:metalloendopeptidase activity"/>
    <property type="evidence" value="ECO:0007669"/>
    <property type="project" value="TreeGrafter"/>
</dbReference>
<dbReference type="InterPro" id="IPR016047">
    <property type="entry name" value="M23ase_b-sheet_dom"/>
</dbReference>
<evidence type="ECO:0000259" key="3">
    <source>
        <dbReference type="Pfam" id="PF01551"/>
    </source>
</evidence>
<dbReference type="PANTHER" id="PTHR21666:SF289">
    <property type="entry name" value="L-ALA--D-GLU ENDOPEPTIDASE"/>
    <property type="match status" value="1"/>
</dbReference>
<comment type="caution">
    <text evidence="4">The sequence shown here is derived from an EMBL/GenBank/DDBJ whole genome shotgun (WGS) entry which is preliminary data.</text>
</comment>
<protein>
    <submittedName>
        <fullName evidence="4">Peptidase, M23 family</fullName>
    </submittedName>
</protein>
<keyword evidence="1 2" id="KW-0732">Signal</keyword>
<feature type="signal peptide" evidence="2">
    <location>
        <begin position="1"/>
        <end position="21"/>
    </location>
</feature>
<dbReference type="Proteomes" id="UP000004524">
    <property type="component" value="Unassembled WGS sequence"/>
</dbReference>
<dbReference type="InterPro" id="IPR050570">
    <property type="entry name" value="Cell_wall_metabolism_enzyme"/>
</dbReference>
<accession>D8DVE3</accession>
<feature type="chain" id="PRO_5003113068" evidence="2">
    <location>
        <begin position="22"/>
        <end position="201"/>
    </location>
</feature>
<dbReference type="RefSeq" id="WP_006281991.1">
    <property type="nucleotide sequence ID" value="NZ_ADWO01000040.1"/>
</dbReference>
<evidence type="ECO:0000313" key="5">
    <source>
        <dbReference type="Proteomes" id="UP000004524"/>
    </source>
</evidence>
<feature type="domain" description="M23ase beta-sheet core" evidence="3">
    <location>
        <begin position="96"/>
        <end position="188"/>
    </location>
</feature>